<name>A0A4Y2DBB5_ARAVE</name>
<keyword evidence="2" id="KW-1185">Reference proteome</keyword>
<proteinExistence type="predicted"/>
<gene>
    <name evidence="1" type="ORF">AVEN_166195_1</name>
</gene>
<dbReference type="AlphaFoldDB" id="A0A4Y2DBB5"/>
<accession>A0A4Y2DBB5</accession>
<reference evidence="1 2" key="1">
    <citation type="journal article" date="2019" name="Sci. Rep.">
        <title>Orb-weaving spider Araneus ventricosus genome elucidates the spidroin gene catalogue.</title>
        <authorList>
            <person name="Kono N."/>
            <person name="Nakamura H."/>
            <person name="Ohtoshi R."/>
            <person name="Moran D.A.P."/>
            <person name="Shinohara A."/>
            <person name="Yoshida Y."/>
            <person name="Fujiwara M."/>
            <person name="Mori M."/>
            <person name="Tomita M."/>
            <person name="Arakawa K."/>
        </authorList>
    </citation>
    <scope>NUCLEOTIDE SEQUENCE [LARGE SCALE GENOMIC DNA]</scope>
</reference>
<evidence type="ECO:0000313" key="2">
    <source>
        <dbReference type="Proteomes" id="UP000499080"/>
    </source>
</evidence>
<comment type="caution">
    <text evidence="1">The sequence shown here is derived from an EMBL/GenBank/DDBJ whole genome shotgun (WGS) entry which is preliminary data.</text>
</comment>
<organism evidence="1 2">
    <name type="scientific">Araneus ventricosus</name>
    <name type="common">Orbweaver spider</name>
    <name type="synonym">Epeira ventricosa</name>
    <dbReference type="NCBI Taxonomy" id="182803"/>
    <lineage>
        <taxon>Eukaryota</taxon>
        <taxon>Metazoa</taxon>
        <taxon>Ecdysozoa</taxon>
        <taxon>Arthropoda</taxon>
        <taxon>Chelicerata</taxon>
        <taxon>Arachnida</taxon>
        <taxon>Araneae</taxon>
        <taxon>Araneomorphae</taxon>
        <taxon>Entelegynae</taxon>
        <taxon>Araneoidea</taxon>
        <taxon>Araneidae</taxon>
        <taxon>Araneus</taxon>
    </lineage>
</organism>
<dbReference type="EMBL" id="BGPR01000337">
    <property type="protein sequence ID" value="GBM14010.1"/>
    <property type="molecule type" value="Genomic_DNA"/>
</dbReference>
<evidence type="ECO:0000313" key="1">
    <source>
        <dbReference type="EMBL" id="GBM14010.1"/>
    </source>
</evidence>
<dbReference type="Proteomes" id="UP000499080">
    <property type="component" value="Unassembled WGS sequence"/>
</dbReference>
<sequence>MMFHWLKKDVLDYEWEKLYEAVHINVMEEIETDVISCGLRTSCRKKCRRKNPNCKRKQTEMSLLNVERHCFSVIKIPKNFSDVATETVPSPHNRVTDIACLSSVRGLLGSGNIVRLLQPGYFKHKVSDTPKISLENVLSQLSDACTSMERDMAQNREASLFGK</sequence>
<protein>
    <submittedName>
        <fullName evidence="1">Uncharacterized protein</fullName>
    </submittedName>
</protein>